<protein>
    <submittedName>
        <fullName evidence="1">Uncharacterized protein</fullName>
    </submittedName>
</protein>
<proteinExistence type="predicted"/>
<name>S3W3E5_9LEPT</name>
<dbReference type="EMBL" id="AKWZ02000007">
    <property type="protein sequence ID" value="EPG74817.1"/>
    <property type="molecule type" value="Genomic_DNA"/>
</dbReference>
<comment type="caution">
    <text evidence="1">The sequence shown here is derived from an EMBL/GenBank/DDBJ whole genome shotgun (WGS) entry which is preliminary data.</text>
</comment>
<dbReference type="Proteomes" id="UP000014540">
    <property type="component" value="Unassembled WGS sequence"/>
</dbReference>
<evidence type="ECO:0000313" key="1">
    <source>
        <dbReference type="EMBL" id="EPG74817.1"/>
    </source>
</evidence>
<organism evidence="1 2">
    <name type="scientific">Leptospira fainei serovar Hurstbridge str. BUT 6</name>
    <dbReference type="NCBI Taxonomy" id="1193011"/>
    <lineage>
        <taxon>Bacteria</taxon>
        <taxon>Pseudomonadati</taxon>
        <taxon>Spirochaetota</taxon>
        <taxon>Spirochaetia</taxon>
        <taxon>Leptospirales</taxon>
        <taxon>Leptospiraceae</taxon>
        <taxon>Leptospira</taxon>
    </lineage>
</organism>
<keyword evidence="2" id="KW-1185">Reference proteome</keyword>
<dbReference type="AlphaFoldDB" id="S3W3E5"/>
<gene>
    <name evidence="1" type="ORF">LEP1GSC058_1866</name>
</gene>
<sequence>MVNVRILFSIPAYRSLLFINFFRCFNRADFLFQNRESKILTRN</sequence>
<reference evidence="1" key="1">
    <citation type="submission" date="2013-04" db="EMBL/GenBank/DDBJ databases">
        <authorList>
            <person name="Harkins D.M."/>
            <person name="Durkin A.S."/>
            <person name="Selengut J.D."/>
            <person name="Sanka R."/>
            <person name="DePew J."/>
            <person name="Purushe J."/>
            <person name="Ahmed A."/>
            <person name="van der Linden H."/>
            <person name="Goris M.G.A."/>
            <person name="Hartskeerl R.A."/>
            <person name="Vinetz J.M."/>
            <person name="Sutton G.G."/>
            <person name="Nelson W.C."/>
            <person name="Fouts D.E."/>
        </authorList>
    </citation>
    <scope>NUCLEOTIDE SEQUENCE [LARGE SCALE GENOMIC DNA]</scope>
    <source>
        <strain evidence="1">BUT 6</strain>
    </source>
</reference>
<accession>S3W3E5</accession>
<evidence type="ECO:0000313" key="2">
    <source>
        <dbReference type="Proteomes" id="UP000014540"/>
    </source>
</evidence>
<dbReference type="STRING" id="1193011.LEP1GSC058_1866"/>